<gene>
    <name evidence="1" type="ORF">B0H17DRAFT_1149055</name>
</gene>
<proteinExistence type="predicted"/>
<sequence>MPLCKPFFPSPLLHSLLLYIPSPSAFLLIVDTTHLAFRPDLIPITLIITFSHHPRSSFRSPAPPDNCLPQACRFQVQPPIRTEFRLTRMLTPFSGVPQTGLQAPVSSFKVKALTVLFHIWSSRDQDDTTLSSHISYMSAVLHAALNFDSMFKIPKTGMSQLNVARTHHTLCSIAYSYLTTYTHLMVLHAHVKRVGSVQCCPQYFLPYLEFPQPSSDTLLFHLNAYTGSQSCAHISHVLAVRQAAHRCQTQVRGLVLRLRVPAVRSAAPQLFARFFDVPRVGQYSGIVGKIEKAL</sequence>
<reference evidence="1" key="1">
    <citation type="submission" date="2023-03" db="EMBL/GenBank/DDBJ databases">
        <title>Massive genome expansion in bonnet fungi (Mycena s.s.) driven by repeated elements and novel gene families across ecological guilds.</title>
        <authorList>
            <consortium name="Lawrence Berkeley National Laboratory"/>
            <person name="Harder C.B."/>
            <person name="Miyauchi S."/>
            <person name="Viragh M."/>
            <person name="Kuo A."/>
            <person name="Thoen E."/>
            <person name="Andreopoulos B."/>
            <person name="Lu D."/>
            <person name="Skrede I."/>
            <person name="Drula E."/>
            <person name="Henrissat B."/>
            <person name="Morin E."/>
            <person name="Kohler A."/>
            <person name="Barry K."/>
            <person name="LaButti K."/>
            <person name="Morin E."/>
            <person name="Salamov A."/>
            <person name="Lipzen A."/>
            <person name="Mereny Z."/>
            <person name="Hegedus B."/>
            <person name="Baldrian P."/>
            <person name="Stursova M."/>
            <person name="Weitz H."/>
            <person name="Taylor A."/>
            <person name="Grigoriev I.V."/>
            <person name="Nagy L.G."/>
            <person name="Martin F."/>
            <person name="Kauserud H."/>
        </authorList>
    </citation>
    <scope>NUCLEOTIDE SEQUENCE</scope>
    <source>
        <strain evidence="1">CBHHK067</strain>
    </source>
</reference>
<dbReference type="Proteomes" id="UP001221757">
    <property type="component" value="Unassembled WGS sequence"/>
</dbReference>
<dbReference type="AlphaFoldDB" id="A0AAD7C6I6"/>
<dbReference type="EMBL" id="JARKIE010000432">
    <property type="protein sequence ID" value="KAJ7640200.1"/>
    <property type="molecule type" value="Genomic_DNA"/>
</dbReference>
<keyword evidence="2" id="KW-1185">Reference proteome</keyword>
<evidence type="ECO:0000313" key="1">
    <source>
        <dbReference type="EMBL" id="KAJ7640200.1"/>
    </source>
</evidence>
<evidence type="ECO:0000313" key="2">
    <source>
        <dbReference type="Proteomes" id="UP001221757"/>
    </source>
</evidence>
<accession>A0AAD7C6I6</accession>
<organism evidence="1 2">
    <name type="scientific">Mycena rosella</name>
    <name type="common">Pink bonnet</name>
    <name type="synonym">Agaricus rosellus</name>
    <dbReference type="NCBI Taxonomy" id="1033263"/>
    <lineage>
        <taxon>Eukaryota</taxon>
        <taxon>Fungi</taxon>
        <taxon>Dikarya</taxon>
        <taxon>Basidiomycota</taxon>
        <taxon>Agaricomycotina</taxon>
        <taxon>Agaricomycetes</taxon>
        <taxon>Agaricomycetidae</taxon>
        <taxon>Agaricales</taxon>
        <taxon>Marasmiineae</taxon>
        <taxon>Mycenaceae</taxon>
        <taxon>Mycena</taxon>
    </lineage>
</organism>
<protein>
    <submittedName>
        <fullName evidence="1">Uncharacterized protein</fullName>
    </submittedName>
</protein>
<comment type="caution">
    <text evidence="1">The sequence shown here is derived from an EMBL/GenBank/DDBJ whole genome shotgun (WGS) entry which is preliminary data.</text>
</comment>
<name>A0AAD7C6I6_MYCRO</name>